<gene>
    <name evidence="2" type="ORF">P378_09435</name>
</gene>
<name>A0A2C6MB91_9FIRM</name>
<dbReference type="Proteomes" id="UP000222564">
    <property type="component" value="Unassembled WGS sequence"/>
</dbReference>
<dbReference type="Gene3D" id="3.10.420.10">
    <property type="entry name" value="SecB-like"/>
    <property type="match status" value="1"/>
</dbReference>
<dbReference type="RefSeq" id="WP_099082930.1">
    <property type="nucleotide sequence ID" value="NZ_AWQQ01000049.1"/>
</dbReference>
<dbReference type="AlphaFoldDB" id="A0A2C6MB91"/>
<evidence type="ECO:0000313" key="2">
    <source>
        <dbReference type="EMBL" id="PHJ38489.1"/>
    </source>
</evidence>
<dbReference type="GO" id="GO:0015031">
    <property type="term" value="P:protein transport"/>
    <property type="evidence" value="ECO:0007669"/>
    <property type="project" value="InterPro"/>
</dbReference>
<keyword evidence="3" id="KW-1185">Reference proteome</keyword>
<dbReference type="InterPro" id="IPR003708">
    <property type="entry name" value="SecB"/>
</dbReference>
<dbReference type="Pfam" id="PF02556">
    <property type="entry name" value="SecB"/>
    <property type="match status" value="1"/>
</dbReference>
<dbReference type="SUPFAM" id="SSF54611">
    <property type="entry name" value="SecB-like"/>
    <property type="match status" value="1"/>
</dbReference>
<dbReference type="GO" id="GO:0051082">
    <property type="term" value="F:unfolded protein binding"/>
    <property type="evidence" value="ECO:0007669"/>
    <property type="project" value="InterPro"/>
</dbReference>
<evidence type="ECO:0000313" key="3">
    <source>
        <dbReference type="Proteomes" id="UP000222564"/>
    </source>
</evidence>
<comment type="similarity">
    <text evidence="1">Belongs to the SecB family.</text>
</comment>
<reference evidence="2 3" key="1">
    <citation type="submission" date="2013-09" db="EMBL/GenBank/DDBJ databases">
        <title>Biodegradation of hydrocarbons in the deep terrestrial subsurface : characterization of a microbial consortium composed of two Desulfotomaculum species originating from a deep geological formation.</title>
        <authorList>
            <person name="Aullo T."/>
            <person name="Berlendis S."/>
            <person name="Lascourreges J.-F."/>
            <person name="Dessort D."/>
            <person name="Saint-Laurent S."/>
            <person name="Schraauwers B."/>
            <person name="Mas J."/>
            <person name="Magot M."/>
            <person name="Ranchou-Peyruse A."/>
        </authorList>
    </citation>
    <scope>NUCLEOTIDE SEQUENCE [LARGE SCALE GENOMIC DNA]</scope>
    <source>
        <strain evidence="2 3">Bs107</strain>
    </source>
</reference>
<evidence type="ECO:0000256" key="1">
    <source>
        <dbReference type="ARBA" id="ARBA00009990"/>
    </source>
</evidence>
<dbReference type="OrthoDB" id="1806753at2"/>
<comment type="caution">
    <text evidence="2">The sequence shown here is derived from an EMBL/GenBank/DDBJ whole genome shotgun (WGS) entry which is preliminary data.</text>
</comment>
<dbReference type="InterPro" id="IPR035958">
    <property type="entry name" value="SecB-like_sf"/>
</dbReference>
<dbReference type="EMBL" id="AWQQ01000049">
    <property type="protein sequence ID" value="PHJ38489.1"/>
    <property type="molecule type" value="Genomic_DNA"/>
</dbReference>
<accession>A0A2C6MB91</accession>
<proteinExistence type="inferred from homology"/>
<sequence>MKKQVVAHKVQLLDVFIEKINCQRVADFQSGIPYDVVFSVKAKTINNNLAYGYFRIKILFDKEPKIFNLDITVRGEFKCEKTTNRTELKRFVEQQGLPLLLPWARQAVASLTLSMGLPPLLLPLIDVFATIRSNEPVKEESKGSKG</sequence>
<protein>
    <recommendedName>
        <fullName evidence="4">Preprotein translocase subunit SecB</fullName>
    </recommendedName>
</protein>
<evidence type="ECO:0008006" key="4">
    <source>
        <dbReference type="Google" id="ProtNLM"/>
    </source>
</evidence>
<organism evidence="2 3">
    <name type="scientific">Desulforamulus profundi</name>
    <dbReference type="NCBI Taxonomy" id="1383067"/>
    <lineage>
        <taxon>Bacteria</taxon>
        <taxon>Bacillati</taxon>
        <taxon>Bacillota</taxon>
        <taxon>Clostridia</taxon>
        <taxon>Eubacteriales</taxon>
        <taxon>Peptococcaceae</taxon>
        <taxon>Desulforamulus</taxon>
    </lineage>
</organism>
<dbReference type="GO" id="GO:0051262">
    <property type="term" value="P:protein tetramerization"/>
    <property type="evidence" value="ECO:0007669"/>
    <property type="project" value="InterPro"/>
</dbReference>